<feature type="domain" description="WGR" evidence="1">
    <location>
        <begin position="29"/>
        <end position="110"/>
    </location>
</feature>
<gene>
    <name evidence="2" type="ORF">FJQ55_21740</name>
</gene>
<dbReference type="Proteomes" id="UP000316429">
    <property type="component" value="Unassembled WGS sequence"/>
</dbReference>
<reference evidence="2 3" key="1">
    <citation type="submission" date="2019-06" db="EMBL/GenBank/DDBJ databases">
        <title>Rhizobium sp. CL12 isolated from roots of soybean.</title>
        <authorList>
            <person name="Wang C."/>
        </authorList>
    </citation>
    <scope>NUCLEOTIDE SEQUENCE [LARGE SCALE GENOMIC DNA]</scope>
    <source>
        <strain evidence="2 3">CL12</strain>
    </source>
</reference>
<accession>A0A504U3Y2</accession>
<dbReference type="Pfam" id="PF05406">
    <property type="entry name" value="WGR"/>
    <property type="match status" value="1"/>
</dbReference>
<dbReference type="InterPro" id="IPR008893">
    <property type="entry name" value="WGR_domain"/>
</dbReference>
<dbReference type="AlphaFoldDB" id="A0A504U3Y2"/>
<dbReference type="CDD" id="cd07996">
    <property type="entry name" value="WGR_MMR_like"/>
    <property type="match status" value="1"/>
</dbReference>
<evidence type="ECO:0000259" key="1">
    <source>
        <dbReference type="PROSITE" id="PS51977"/>
    </source>
</evidence>
<evidence type="ECO:0000313" key="2">
    <source>
        <dbReference type="EMBL" id="TPP05075.1"/>
    </source>
</evidence>
<dbReference type="InterPro" id="IPR049809">
    <property type="entry name" value="YehF/YfeS-like_WGR"/>
</dbReference>
<dbReference type="InterPro" id="IPR036930">
    <property type="entry name" value="WGR_dom_sf"/>
</dbReference>
<comment type="caution">
    <text evidence="2">The sequence shown here is derived from an EMBL/GenBank/DDBJ whole genome shotgun (WGS) entry which is preliminary data.</text>
</comment>
<dbReference type="EMBL" id="VFYP01000006">
    <property type="protein sequence ID" value="TPP05075.1"/>
    <property type="molecule type" value="Genomic_DNA"/>
</dbReference>
<sequence>MNRSDVIDSYLSLDELWRPSDHAAMLIQPYQLYVERTDEARNIARFYAMTIESNLFGEVCLTRRWGRIGAHGQMKVQHFARERDAVAAFLDFLRQKRNRGYRVTPSAARH</sequence>
<proteinExistence type="predicted"/>
<dbReference type="OrthoDB" id="5801306at2"/>
<dbReference type="SUPFAM" id="SSF142921">
    <property type="entry name" value="WGR domain-like"/>
    <property type="match status" value="1"/>
</dbReference>
<evidence type="ECO:0000313" key="3">
    <source>
        <dbReference type="Proteomes" id="UP000316429"/>
    </source>
</evidence>
<name>A0A504U3Y2_9HYPH</name>
<keyword evidence="3" id="KW-1185">Reference proteome</keyword>
<organism evidence="2 3">
    <name type="scientific">Rhizobium glycinendophyticum</name>
    <dbReference type="NCBI Taxonomy" id="2589807"/>
    <lineage>
        <taxon>Bacteria</taxon>
        <taxon>Pseudomonadati</taxon>
        <taxon>Pseudomonadota</taxon>
        <taxon>Alphaproteobacteria</taxon>
        <taxon>Hyphomicrobiales</taxon>
        <taxon>Rhizobiaceae</taxon>
        <taxon>Rhizobium/Agrobacterium group</taxon>
        <taxon>Rhizobium</taxon>
    </lineage>
</organism>
<dbReference type="PROSITE" id="PS51977">
    <property type="entry name" value="WGR"/>
    <property type="match status" value="1"/>
</dbReference>
<protein>
    <submittedName>
        <fullName evidence="2">WGR domain-containing protein</fullName>
    </submittedName>
</protein>
<dbReference type="SMART" id="SM00773">
    <property type="entry name" value="WGR"/>
    <property type="match status" value="1"/>
</dbReference>
<dbReference type="Gene3D" id="2.20.140.10">
    <property type="entry name" value="WGR domain"/>
    <property type="match status" value="1"/>
</dbReference>